<dbReference type="Gene3D" id="3.40.50.620">
    <property type="entry name" value="HUPs"/>
    <property type="match status" value="1"/>
</dbReference>
<keyword evidence="2" id="KW-0820">tRNA-binding</keyword>
<dbReference type="GO" id="GO:0006400">
    <property type="term" value="P:tRNA modification"/>
    <property type="evidence" value="ECO:0007669"/>
    <property type="project" value="UniProtKB-UniRule"/>
</dbReference>
<dbReference type="AlphaFoldDB" id="A0A239A6K3"/>
<feature type="binding site" evidence="2">
    <location>
        <position position="102"/>
    </location>
    <ligand>
        <name>ATP</name>
        <dbReference type="ChEBI" id="CHEBI:30616"/>
    </ligand>
</feature>
<keyword evidence="3" id="KW-0808">Transferase</keyword>
<keyword evidence="2" id="KW-0547">Nucleotide-binding</keyword>
<dbReference type="RefSeq" id="WP_089281114.1">
    <property type="nucleotide sequence ID" value="NZ_FZOJ01000001.1"/>
</dbReference>
<feature type="binding site" evidence="2">
    <location>
        <position position="174"/>
    </location>
    <ligand>
        <name>ATP</name>
        <dbReference type="ChEBI" id="CHEBI:30616"/>
    </ligand>
</feature>
<dbReference type="OrthoDB" id="9769796at2"/>
<comment type="catalytic activity">
    <reaction evidence="2">
        <text>cytidine(34) in elongator tRNA(Met) + acetate + ATP = N(4)-acetylcytidine(34) in elongator tRNA(Met) + AMP + diphosphate</text>
        <dbReference type="Rhea" id="RHEA:58144"/>
        <dbReference type="Rhea" id="RHEA-COMP:10693"/>
        <dbReference type="Rhea" id="RHEA-COMP:10694"/>
        <dbReference type="ChEBI" id="CHEBI:30089"/>
        <dbReference type="ChEBI" id="CHEBI:30616"/>
        <dbReference type="ChEBI" id="CHEBI:33019"/>
        <dbReference type="ChEBI" id="CHEBI:74900"/>
        <dbReference type="ChEBI" id="CHEBI:82748"/>
        <dbReference type="ChEBI" id="CHEBI:456215"/>
    </reaction>
</comment>
<comment type="similarity">
    <text evidence="2">Belongs to the TmcAL family.</text>
</comment>
<dbReference type="GO" id="GO:0005524">
    <property type="term" value="F:ATP binding"/>
    <property type="evidence" value="ECO:0007669"/>
    <property type="project" value="UniProtKB-KW"/>
</dbReference>
<dbReference type="NCBIfam" id="NF010191">
    <property type="entry name" value="PRK13670.1"/>
    <property type="match status" value="1"/>
</dbReference>
<dbReference type="GO" id="GO:0005737">
    <property type="term" value="C:cytoplasm"/>
    <property type="evidence" value="ECO:0007669"/>
    <property type="project" value="UniProtKB-SubCell"/>
</dbReference>
<dbReference type="SUPFAM" id="SSF52374">
    <property type="entry name" value="Nucleotidylyl transferase"/>
    <property type="match status" value="1"/>
</dbReference>
<gene>
    <name evidence="2" type="primary">tmcAL</name>
    <name evidence="3" type="ORF">SAMN05446037_1001334</name>
</gene>
<dbReference type="EC" id="6.3.4.-" evidence="2"/>
<dbReference type="GO" id="GO:0016879">
    <property type="term" value="F:ligase activity, forming carbon-nitrogen bonds"/>
    <property type="evidence" value="ECO:0007669"/>
    <property type="project" value="UniProtKB-UniRule"/>
</dbReference>
<keyword evidence="4" id="KW-1185">Reference proteome</keyword>
<accession>A0A239A6K3</accession>
<evidence type="ECO:0000256" key="2">
    <source>
        <dbReference type="HAMAP-Rule" id="MF_01539"/>
    </source>
</evidence>
<dbReference type="GO" id="GO:0000049">
    <property type="term" value="F:tRNA binding"/>
    <property type="evidence" value="ECO:0007669"/>
    <property type="project" value="UniProtKB-KW"/>
</dbReference>
<keyword evidence="2" id="KW-0963">Cytoplasm</keyword>
<organism evidence="3 4">
    <name type="scientific">Anaerovirgula multivorans</name>
    <dbReference type="NCBI Taxonomy" id="312168"/>
    <lineage>
        <taxon>Bacteria</taxon>
        <taxon>Bacillati</taxon>
        <taxon>Bacillota</taxon>
        <taxon>Clostridia</taxon>
        <taxon>Peptostreptococcales</taxon>
        <taxon>Natronincolaceae</taxon>
        <taxon>Anaerovirgula</taxon>
    </lineage>
</organism>
<dbReference type="InterPro" id="IPR008513">
    <property type="entry name" value="tRNA(Met)_cyd_acetate_ligase"/>
</dbReference>
<dbReference type="Proteomes" id="UP000198304">
    <property type="component" value="Unassembled WGS sequence"/>
</dbReference>
<dbReference type="InterPro" id="IPR014729">
    <property type="entry name" value="Rossmann-like_a/b/a_fold"/>
</dbReference>
<feature type="binding site" evidence="2">
    <location>
        <begin position="7"/>
        <end position="20"/>
    </location>
    <ligand>
        <name>ATP</name>
        <dbReference type="ChEBI" id="CHEBI:30616"/>
    </ligand>
</feature>
<dbReference type="EMBL" id="FZOJ01000001">
    <property type="protein sequence ID" value="SNR90523.1"/>
    <property type="molecule type" value="Genomic_DNA"/>
</dbReference>
<keyword evidence="2" id="KW-0694">RNA-binding</keyword>
<dbReference type="GO" id="GO:0016740">
    <property type="term" value="F:transferase activity"/>
    <property type="evidence" value="ECO:0007669"/>
    <property type="project" value="UniProtKB-KW"/>
</dbReference>
<dbReference type="HAMAP" id="MF_01539">
    <property type="entry name" value="TmcAL"/>
    <property type="match status" value="1"/>
</dbReference>
<dbReference type="Pfam" id="PF05636">
    <property type="entry name" value="HIGH_NTase1"/>
    <property type="match status" value="1"/>
</dbReference>
<evidence type="ECO:0000313" key="4">
    <source>
        <dbReference type="Proteomes" id="UP000198304"/>
    </source>
</evidence>
<keyword evidence="1 2" id="KW-0819">tRNA processing</keyword>
<feature type="binding site" evidence="2">
    <location>
        <position position="199"/>
    </location>
    <ligand>
        <name>ATP</name>
        <dbReference type="ChEBI" id="CHEBI:30616"/>
    </ligand>
</feature>
<comment type="function">
    <text evidence="2">Catalyzes the formation of N(4)-acetylcytidine (ac(4)C) at the wobble position of elongator tRNA(Met), using acetate and ATP as substrates. First activates an acetate ion to form acetyladenylate (Ac-AMP) and then transfers the acetyl group to tRNA to form ac(4)C34.</text>
</comment>
<keyword evidence="2" id="KW-0436">Ligase</keyword>
<keyword evidence="2" id="KW-0067">ATP-binding</keyword>
<evidence type="ECO:0000256" key="1">
    <source>
        <dbReference type="ARBA" id="ARBA00022694"/>
    </source>
</evidence>
<proteinExistence type="inferred from homology"/>
<sequence>MKVLGLITEYNPFHNGHLYHLNKSIEITGATHTVAVMSGNFLQRGEPALVHKWQRAKMAIECGVDLVIELPTAYACATAELFAFGSINLLHNLGVIDCIAFGSEYGKISTLEMIADILFKSPLSFENSLKSYLKEGLPFPAARSKALIDFYKFCHSNGCDEESMNIESIMNNPNNILSIEYLKALKRLGSTILPYTIPRVKAAYHSKNMTSDISSATAIREHLKMRKPLEDLRKVMPSVSHKLLKEAYEAGIAPVFKEDFEHTILTILRRENSVGLAEYFDVNEGLENRIYECSHHCSSIESLYNCIKSKRYTLTRIQRICMHALLNLKKKDLLRFNHEGGPQYIRALGFNNKGREILKSCKSKSKLPIINKINQYIPSDETAKELLELDIRATNIYTLALKNHFFSSKPLDYYQSPYYARK</sequence>
<protein>
    <recommendedName>
        <fullName evidence="2">tRNA(Met) cytidine acetate ligase</fullName>
        <ecNumber evidence="2">6.3.4.-</ecNumber>
    </recommendedName>
</protein>
<dbReference type="PANTHER" id="PTHR37825">
    <property type="entry name" value="TRNA(MET) CYTIDINE ACETATE LIGASE"/>
    <property type="match status" value="1"/>
</dbReference>
<comment type="caution">
    <text evidence="2">Lacks conserved residue(s) required for the propagation of feature annotation.</text>
</comment>
<comment type="subcellular location">
    <subcellularLocation>
        <location evidence="2">Cytoplasm</location>
    </subcellularLocation>
</comment>
<name>A0A239A6K3_9FIRM</name>
<dbReference type="PANTHER" id="PTHR37825:SF1">
    <property type="entry name" value="TRNA(MET) CYTIDINE ACETATE LIGASE"/>
    <property type="match status" value="1"/>
</dbReference>
<evidence type="ECO:0000313" key="3">
    <source>
        <dbReference type="EMBL" id="SNR90523.1"/>
    </source>
</evidence>
<reference evidence="3 4" key="1">
    <citation type="submission" date="2017-06" db="EMBL/GenBank/DDBJ databases">
        <authorList>
            <person name="Kim H.J."/>
            <person name="Triplett B.A."/>
        </authorList>
    </citation>
    <scope>NUCLEOTIDE SEQUENCE [LARGE SCALE GENOMIC DNA]</scope>
    <source>
        <strain evidence="3 4">SCA</strain>
    </source>
</reference>